<evidence type="ECO:0000313" key="3">
    <source>
        <dbReference type="Proteomes" id="UP001595556"/>
    </source>
</evidence>
<dbReference type="EMBL" id="JBHRTI010000007">
    <property type="protein sequence ID" value="MFC3148567.1"/>
    <property type="molecule type" value="Genomic_DNA"/>
</dbReference>
<keyword evidence="3" id="KW-1185">Reference proteome</keyword>
<evidence type="ECO:0000313" key="2">
    <source>
        <dbReference type="EMBL" id="MFC3148567.1"/>
    </source>
</evidence>
<comment type="caution">
    <text evidence="2">The sequence shown here is derived from an EMBL/GenBank/DDBJ whole genome shotgun (WGS) entry which is preliminary data.</text>
</comment>
<dbReference type="RefSeq" id="WP_377304646.1">
    <property type="nucleotide sequence ID" value="NZ_CP180191.1"/>
</dbReference>
<feature type="chain" id="PRO_5047538727" description="OmpA family protein" evidence="1">
    <location>
        <begin position="17"/>
        <end position="121"/>
    </location>
</feature>
<sequence>MSIAFVVLLAPASVQASCKPNCAVGSVVNAAGVPPKVASIVKTISFKGNTLSPQGSKAVAALAAELKTAGLKDPVTIAIPLEDGVPAREAAAQAEARAVQLRKALAQQGLKQGAVEVVIAR</sequence>
<keyword evidence="1" id="KW-0732">Signal</keyword>
<gene>
    <name evidence="2" type="ORF">ACFOEN_13125</name>
</gene>
<name>A0ABV7H9X4_9BURK</name>
<accession>A0ABV7H9X4</accession>
<feature type="signal peptide" evidence="1">
    <location>
        <begin position="1"/>
        <end position="16"/>
    </location>
</feature>
<reference evidence="3" key="1">
    <citation type="journal article" date="2019" name="Int. J. Syst. Evol. Microbiol.">
        <title>The Global Catalogue of Microorganisms (GCM) 10K type strain sequencing project: providing services to taxonomists for standard genome sequencing and annotation.</title>
        <authorList>
            <consortium name="The Broad Institute Genomics Platform"/>
            <consortium name="The Broad Institute Genome Sequencing Center for Infectious Disease"/>
            <person name="Wu L."/>
            <person name="Ma J."/>
        </authorList>
    </citation>
    <scope>NUCLEOTIDE SEQUENCE [LARGE SCALE GENOMIC DNA]</scope>
    <source>
        <strain evidence="3">KCTC 52168</strain>
    </source>
</reference>
<organism evidence="2 3">
    <name type="scientific">Piscinibacterium candidicorallinum</name>
    <dbReference type="NCBI Taxonomy" id="1793872"/>
    <lineage>
        <taxon>Bacteria</taxon>
        <taxon>Pseudomonadati</taxon>
        <taxon>Pseudomonadota</taxon>
        <taxon>Betaproteobacteria</taxon>
        <taxon>Burkholderiales</taxon>
        <taxon>Piscinibacterium</taxon>
    </lineage>
</organism>
<dbReference type="Proteomes" id="UP001595556">
    <property type="component" value="Unassembled WGS sequence"/>
</dbReference>
<evidence type="ECO:0000256" key="1">
    <source>
        <dbReference type="SAM" id="SignalP"/>
    </source>
</evidence>
<evidence type="ECO:0008006" key="4">
    <source>
        <dbReference type="Google" id="ProtNLM"/>
    </source>
</evidence>
<protein>
    <recommendedName>
        <fullName evidence="4">OmpA family protein</fullName>
    </recommendedName>
</protein>
<proteinExistence type="predicted"/>